<keyword evidence="2" id="KW-0732">Signal</keyword>
<keyword evidence="4" id="KW-1185">Reference proteome</keyword>
<evidence type="ECO:0000313" key="3">
    <source>
        <dbReference type="EMBL" id="KAK1749887.1"/>
    </source>
</evidence>
<feature type="signal peptide" evidence="2">
    <location>
        <begin position="1"/>
        <end position="24"/>
    </location>
</feature>
<name>A0AAJ0B482_9PEZI</name>
<reference evidence="3" key="1">
    <citation type="submission" date="2023-06" db="EMBL/GenBank/DDBJ databases">
        <title>Genome-scale phylogeny and comparative genomics of the fungal order Sordariales.</title>
        <authorList>
            <consortium name="Lawrence Berkeley National Laboratory"/>
            <person name="Hensen N."/>
            <person name="Bonometti L."/>
            <person name="Westerberg I."/>
            <person name="Brannstrom I.O."/>
            <person name="Guillou S."/>
            <person name="Cros-Aarteil S."/>
            <person name="Calhoun S."/>
            <person name="Haridas S."/>
            <person name="Kuo A."/>
            <person name="Mondo S."/>
            <person name="Pangilinan J."/>
            <person name="Riley R."/>
            <person name="Labutti K."/>
            <person name="Andreopoulos B."/>
            <person name="Lipzen A."/>
            <person name="Chen C."/>
            <person name="Yanf M."/>
            <person name="Daum C."/>
            <person name="Ng V."/>
            <person name="Clum A."/>
            <person name="Steindorff A."/>
            <person name="Ohm R."/>
            <person name="Martin F."/>
            <person name="Silar P."/>
            <person name="Natvig D."/>
            <person name="Lalanne C."/>
            <person name="Gautier V."/>
            <person name="Ament-Velasquez S.L."/>
            <person name="Kruys A."/>
            <person name="Hutchinson M.I."/>
            <person name="Powell A.J."/>
            <person name="Barry K."/>
            <person name="Miller A.N."/>
            <person name="Grigoriev I.V."/>
            <person name="Debuchy R."/>
            <person name="Gladieux P."/>
            <person name="Thoren M.H."/>
            <person name="Johannesson H."/>
        </authorList>
    </citation>
    <scope>NUCLEOTIDE SEQUENCE</scope>
    <source>
        <strain evidence="3">PSN4</strain>
    </source>
</reference>
<keyword evidence="1" id="KW-0812">Transmembrane</keyword>
<feature type="transmembrane region" description="Helical" evidence="1">
    <location>
        <begin position="105"/>
        <end position="124"/>
    </location>
</feature>
<comment type="caution">
    <text evidence="3">The sequence shown here is derived from an EMBL/GenBank/DDBJ whole genome shotgun (WGS) entry which is preliminary data.</text>
</comment>
<feature type="transmembrane region" description="Helical" evidence="1">
    <location>
        <begin position="463"/>
        <end position="484"/>
    </location>
</feature>
<protein>
    <submittedName>
        <fullName evidence="3">Uncharacterized protein</fullName>
    </submittedName>
</protein>
<proteinExistence type="predicted"/>
<organism evidence="3 4">
    <name type="scientific">Echria macrotheca</name>
    <dbReference type="NCBI Taxonomy" id="438768"/>
    <lineage>
        <taxon>Eukaryota</taxon>
        <taxon>Fungi</taxon>
        <taxon>Dikarya</taxon>
        <taxon>Ascomycota</taxon>
        <taxon>Pezizomycotina</taxon>
        <taxon>Sordariomycetes</taxon>
        <taxon>Sordariomycetidae</taxon>
        <taxon>Sordariales</taxon>
        <taxon>Schizotheciaceae</taxon>
        <taxon>Echria</taxon>
    </lineage>
</organism>
<feature type="transmembrane region" description="Helical" evidence="1">
    <location>
        <begin position="496"/>
        <end position="520"/>
    </location>
</feature>
<evidence type="ECO:0000313" key="4">
    <source>
        <dbReference type="Proteomes" id="UP001239445"/>
    </source>
</evidence>
<feature type="chain" id="PRO_5042490249" evidence="2">
    <location>
        <begin position="25"/>
        <end position="619"/>
    </location>
</feature>
<feature type="transmembrane region" description="Helical" evidence="1">
    <location>
        <begin position="248"/>
        <end position="270"/>
    </location>
</feature>
<sequence>MLSYRRLRVIYLLAAALHYQIALGQRQSKFSECKARLDGILAGTTEFNGITNATVDRYIYHGPIAGMKDGFAKTSRDQFIAITTDGCKAICEDPVDWYWDSDPDMTLGIISNWILPIIALLAALPYDSGRGGLRHVVRTLAEVRNWLGSPQTALTATFFSIHQMRRCRARARTVNQKDAYYVLYCIGQFELPLDSNCFLEALSYGLFRPIYEDPISIPAAHNRTAKRWSEELLYAMARQMRRSRRRGVWSMCASVFLFFVAFAVSVVLAFADLGERTTTHSLAFGILITWFPLLLFFSILDRNPNSAERTRTFIIRWLWSIRAVKKWENDRDRGSNLSDDAPPFWWSLDRDRRAPNRTPDHLCSHRGQCVPSHFIGQGRRIGYHGLAYSVTESVDRLETERNPAQPIKTIARNTRVQFGAKPPVSWLLSSLGALALVWLEIGMALMISYNIPTVGIGCRSGLYIIYGVFSTVPWAAHLFDCYIPKQGEVAKAVSRVLSWLSSLFLTLAVLCLVFITFAAFSGVLKNCTCRGGFGGYMDFETAEFYANPEHFDVKKWWIAAAVTAAVPVVLSFIVVLPIWVSLRKLWQEAGPRVGVDGEEGFRLLEVGEEGKADMDWVAY</sequence>
<dbReference type="Proteomes" id="UP001239445">
    <property type="component" value="Unassembled WGS sequence"/>
</dbReference>
<keyword evidence="1" id="KW-0472">Membrane</keyword>
<feature type="transmembrane region" description="Helical" evidence="1">
    <location>
        <begin position="282"/>
        <end position="300"/>
    </location>
</feature>
<feature type="transmembrane region" description="Helical" evidence="1">
    <location>
        <begin position="424"/>
        <end position="451"/>
    </location>
</feature>
<dbReference type="EMBL" id="MU839851">
    <property type="protein sequence ID" value="KAK1749887.1"/>
    <property type="molecule type" value="Genomic_DNA"/>
</dbReference>
<gene>
    <name evidence="3" type="ORF">QBC47DRAFT_354353</name>
</gene>
<keyword evidence="1" id="KW-1133">Transmembrane helix</keyword>
<dbReference type="AlphaFoldDB" id="A0AAJ0B482"/>
<accession>A0AAJ0B482</accession>
<evidence type="ECO:0000256" key="2">
    <source>
        <dbReference type="SAM" id="SignalP"/>
    </source>
</evidence>
<evidence type="ECO:0000256" key="1">
    <source>
        <dbReference type="SAM" id="Phobius"/>
    </source>
</evidence>
<feature type="transmembrane region" description="Helical" evidence="1">
    <location>
        <begin position="556"/>
        <end position="582"/>
    </location>
</feature>